<protein>
    <submittedName>
        <fullName evidence="1">Uncharacterized protein</fullName>
    </submittedName>
</protein>
<sequence>MFQGLVHDLLCRGGSFSLRNLSNPGKQQFSLTVPKMYLKEVQDSDLKEVSLTTTISGLLVPVVRNFAGVDSFLIFPDKSGMAERLLFIQVTVSAKHPIVVSGLQASMQKLSRDLKGLSKSCTRPWNIIPLSEAKLVCQRNT</sequence>
<gene>
    <name evidence="1" type="ORF">VOLCADRAFT_88748</name>
</gene>
<accession>D8TPU9</accession>
<dbReference type="OrthoDB" id="544992at2759"/>
<keyword evidence="2" id="KW-1185">Reference proteome</keyword>
<name>D8TPU9_VOLCA</name>
<dbReference type="AlphaFoldDB" id="D8TPU9"/>
<dbReference type="Proteomes" id="UP000001058">
    <property type="component" value="Unassembled WGS sequence"/>
</dbReference>
<reference evidence="1 2" key="1">
    <citation type="journal article" date="2010" name="Science">
        <title>Genomic analysis of organismal complexity in the multicellular green alga Volvox carteri.</title>
        <authorList>
            <person name="Prochnik S.E."/>
            <person name="Umen J."/>
            <person name="Nedelcu A.M."/>
            <person name="Hallmann A."/>
            <person name="Miller S.M."/>
            <person name="Nishii I."/>
            <person name="Ferris P."/>
            <person name="Kuo A."/>
            <person name="Mitros T."/>
            <person name="Fritz-Laylin L.K."/>
            <person name="Hellsten U."/>
            <person name="Chapman J."/>
            <person name="Simakov O."/>
            <person name="Rensing S.A."/>
            <person name="Terry A."/>
            <person name="Pangilinan J."/>
            <person name="Kapitonov V."/>
            <person name="Jurka J."/>
            <person name="Salamov A."/>
            <person name="Shapiro H."/>
            <person name="Schmutz J."/>
            <person name="Grimwood J."/>
            <person name="Lindquist E."/>
            <person name="Lucas S."/>
            <person name="Grigoriev I.V."/>
            <person name="Schmitt R."/>
            <person name="Kirk D."/>
            <person name="Rokhsar D.S."/>
        </authorList>
    </citation>
    <scope>NUCLEOTIDE SEQUENCE [LARGE SCALE GENOMIC DNA]</scope>
    <source>
        <strain evidence="2">f. Nagariensis / Eve</strain>
    </source>
</reference>
<dbReference type="InParanoid" id="D8TPU9"/>
<evidence type="ECO:0000313" key="1">
    <source>
        <dbReference type="EMBL" id="EFJ50423.1"/>
    </source>
</evidence>
<proteinExistence type="predicted"/>
<dbReference type="EMBL" id="GL378331">
    <property type="protein sequence ID" value="EFJ50423.1"/>
    <property type="molecule type" value="Genomic_DNA"/>
</dbReference>
<dbReference type="GeneID" id="9624723"/>
<evidence type="ECO:0000313" key="2">
    <source>
        <dbReference type="Proteomes" id="UP000001058"/>
    </source>
</evidence>
<organism evidence="2">
    <name type="scientific">Volvox carteri f. nagariensis</name>
    <dbReference type="NCBI Taxonomy" id="3068"/>
    <lineage>
        <taxon>Eukaryota</taxon>
        <taxon>Viridiplantae</taxon>
        <taxon>Chlorophyta</taxon>
        <taxon>core chlorophytes</taxon>
        <taxon>Chlorophyceae</taxon>
        <taxon>CS clade</taxon>
        <taxon>Chlamydomonadales</taxon>
        <taxon>Volvocaceae</taxon>
        <taxon>Volvox</taxon>
    </lineage>
</organism>
<dbReference type="RefSeq" id="XP_002948548.1">
    <property type="nucleotide sequence ID" value="XM_002948502.1"/>
</dbReference>
<dbReference type="KEGG" id="vcn:VOLCADRAFT_88748"/>